<sequence>MPSTARRARRRARRCLGDRGSVTVEAAVGIGALIGVFALVVAGVLTVAAQVSAVDTAGAAAREHAIGATASPPPRGRVEVTESSGKVTARAEIPAPFGVRRAQAVYPVEAGETPR</sequence>
<gene>
    <name evidence="3" type="ORF">V5S96_01430</name>
</gene>
<feature type="transmembrane region" description="Helical" evidence="2">
    <location>
        <begin position="21"/>
        <end position="45"/>
    </location>
</feature>
<evidence type="ECO:0000313" key="4">
    <source>
        <dbReference type="Proteomes" id="UP001359781"/>
    </source>
</evidence>
<evidence type="ECO:0000256" key="2">
    <source>
        <dbReference type="SAM" id="Phobius"/>
    </source>
</evidence>
<reference evidence="3 4" key="1">
    <citation type="submission" date="2024-02" db="EMBL/GenBank/DDBJ databases">
        <title>Whole genome sequencing and characterization of Corynebacterium isolated from the ocular surface of dry eye disease sufferers.</title>
        <authorList>
            <person name="Naqvi M."/>
        </authorList>
    </citation>
    <scope>NUCLEOTIDE SEQUENCE [LARGE SCALE GENOMIC DNA]</scope>
    <source>
        <strain evidence="3 4">PCRF</strain>
    </source>
</reference>
<keyword evidence="2" id="KW-1133">Transmembrane helix</keyword>
<keyword evidence="2" id="KW-0472">Membrane</keyword>
<keyword evidence="2" id="KW-0812">Transmembrane</keyword>
<evidence type="ECO:0008006" key="5">
    <source>
        <dbReference type="Google" id="ProtNLM"/>
    </source>
</evidence>
<proteinExistence type="predicted"/>
<comment type="caution">
    <text evidence="3">The sequence shown here is derived from an EMBL/GenBank/DDBJ whole genome shotgun (WGS) entry which is preliminary data.</text>
</comment>
<dbReference type="EMBL" id="JBAHVJ010000002">
    <property type="protein sequence ID" value="MEJ4099028.1"/>
    <property type="molecule type" value="Genomic_DNA"/>
</dbReference>
<organism evidence="3 4">
    <name type="scientific">Corynebacterium mastitidis</name>
    <dbReference type="NCBI Taxonomy" id="161890"/>
    <lineage>
        <taxon>Bacteria</taxon>
        <taxon>Bacillati</taxon>
        <taxon>Actinomycetota</taxon>
        <taxon>Actinomycetes</taxon>
        <taxon>Mycobacteriales</taxon>
        <taxon>Corynebacteriaceae</taxon>
        <taxon>Corynebacterium</taxon>
    </lineage>
</organism>
<name>A0ABU8NWB6_9CORY</name>
<protein>
    <recommendedName>
        <fullName evidence="5">TadE-like protein</fullName>
    </recommendedName>
</protein>
<accession>A0ABU8NWB6</accession>
<dbReference type="RefSeq" id="WP_337889613.1">
    <property type="nucleotide sequence ID" value="NZ_JBAHVI010000003.1"/>
</dbReference>
<dbReference type="Proteomes" id="UP001359781">
    <property type="component" value="Unassembled WGS sequence"/>
</dbReference>
<keyword evidence="4" id="KW-1185">Reference proteome</keyword>
<evidence type="ECO:0000256" key="1">
    <source>
        <dbReference type="SAM" id="MobiDB-lite"/>
    </source>
</evidence>
<feature type="region of interest" description="Disordered" evidence="1">
    <location>
        <begin position="65"/>
        <end position="87"/>
    </location>
</feature>
<evidence type="ECO:0000313" key="3">
    <source>
        <dbReference type="EMBL" id="MEJ4099028.1"/>
    </source>
</evidence>